<dbReference type="Pfam" id="PF13333">
    <property type="entry name" value="rve_2"/>
    <property type="match status" value="1"/>
</dbReference>
<dbReference type="EMBL" id="FTOH01000016">
    <property type="protein sequence ID" value="SIT19278.1"/>
    <property type="molecule type" value="Genomic_DNA"/>
</dbReference>
<proteinExistence type="predicted"/>
<accession>A0A1N7Q8V2</accession>
<evidence type="ECO:0000259" key="1">
    <source>
        <dbReference type="Pfam" id="PF13333"/>
    </source>
</evidence>
<organism evidence="2 3">
    <name type="scientific">Thalassolituus maritimus</name>
    <dbReference type="NCBI Taxonomy" id="484498"/>
    <lineage>
        <taxon>Bacteria</taxon>
        <taxon>Pseudomonadati</taxon>
        <taxon>Pseudomonadota</taxon>
        <taxon>Gammaproteobacteria</taxon>
        <taxon>Oceanospirillales</taxon>
        <taxon>Oceanospirillaceae</taxon>
        <taxon>Thalassolituus</taxon>
    </lineage>
</organism>
<reference evidence="3" key="1">
    <citation type="submission" date="2017-01" db="EMBL/GenBank/DDBJ databases">
        <authorList>
            <person name="Varghese N."/>
            <person name="Submissions S."/>
        </authorList>
    </citation>
    <scope>NUCLEOTIDE SEQUENCE [LARGE SCALE GENOMIC DNA]</scope>
    <source>
        <strain evidence="3">DSM 24913</strain>
    </source>
</reference>
<evidence type="ECO:0000313" key="3">
    <source>
        <dbReference type="Proteomes" id="UP000185639"/>
    </source>
</evidence>
<evidence type="ECO:0000313" key="2">
    <source>
        <dbReference type="EMBL" id="SIT19278.1"/>
    </source>
</evidence>
<dbReference type="GO" id="GO:0003676">
    <property type="term" value="F:nucleic acid binding"/>
    <property type="evidence" value="ECO:0007669"/>
    <property type="project" value="InterPro"/>
</dbReference>
<gene>
    <name evidence="2" type="ORF">SAMN05421686_1162</name>
</gene>
<dbReference type="InterPro" id="IPR012337">
    <property type="entry name" value="RNaseH-like_sf"/>
</dbReference>
<dbReference type="AlphaFoldDB" id="A0A1N7Q8V2"/>
<dbReference type="InterPro" id="IPR036397">
    <property type="entry name" value="RNaseH_sf"/>
</dbReference>
<protein>
    <submittedName>
        <fullName evidence="2">Integrase core domain-containing protein</fullName>
    </submittedName>
</protein>
<dbReference type="STRING" id="484498.SAMN05421686_1162"/>
<keyword evidence="3" id="KW-1185">Reference proteome</keyword>
<sequence>MRRSMSRKATPLDNAIVESFFHTLKTELVHQQKFESDIEAVARVVEFIEFYNRERLHSGIGYESPENYSRACA</sequence>
<dbReference type="PANTHER" id="PTHR46889">
    <property type="entry name" value="TRANSPOSASE INSF FOR INSERTION SEQUENCE IS3B-RELATED"/>
    <property type="match status" value="1"/>
</dbReference>
<dbReference type="SUPFAM" id="SSF53098">
    <property type="entry name" value="Ribonuclease H-like"/>
    <property type="match status" value="1"/>
</dbReference>
<dbReference type="GO" id="GO:0015074">
    <property type="term" value="P:DNA integration"/>
    <property type="evidence" value="ECO:0007669"/>
    <property type="project" value="InterPro"/>
</dbReference>
<dbReference type="InterPro" id="IPR050900">
    <property type="entry name" value="Transposase_IS3/IS150/IS904"/>
</dbReference>
<dbReference type="Gene3D" id="3.30.420.10">
    <property type="entry name" value="Ribonuclease H-like superfamily/Ribonuclease H"/>
    <property type="match status" value="1"/>
</dbReference>
<feature type="domain" description="Integrase catalytic" evidence="1">
    <location>
        <begin position="18"/>
        <end position="68"/>
    </location>
</feature>
<name>A0A1N7Q8V2_9GAMM</name>
<dbReference type="Proteomes" id="UP000185639">
    <property type="component" value="Unassembled WGS sequence"/>
</dbReference>
<dbReference type="InterPro" id="IPR001584">
    <property type="entry name" value="Integrase_cat-core"/>
</dbReference>